<gene>
    <name evidence="1" type="ORF">SPARVUS_LOCUS13623058</name>
</gene>
<dbReference type="Proteomes" id="UP001162483">
    <property type="component" value="Unassembled WGS sequence"/>
</dbReference>
<evidence type="ECO:0000313" key="1">
    <source>
        <dbReference type="EMBL" id="CAI9605618.1"/>
    </source>
</evidence>
<name>A0ABN9GAF4_9NEOB</name>
<keyword evidence="2" id="KW-1185">Reference proteome</keyword>
<protein>
    <submittedName>
        <fullName evidence="1">Uncharacterized protein</fullName>
    </submittedName>
</protein>
<comment type="caution">
    <text evidence="1">The sequence shown here is derived from an EMBL/GenBank/DDBJ whole genome shotgun (WGS) entry which is preliminary data.</text>
</comment>
<dbReference type="EMBL" id="CATNWA010018155">
    <property type="protein sequence ID" value="CAI9605618.1"/>
    <property type="molecule type" value="Genomic_DNA"/>
</dbReference>
<evidence type="ECO:0000313" key="2">
    <source>
        <dbReference type="Proteomes" id="UP001162483"/>
    </source>
</evidence>
<reference evidence="1" key="1">
    <citation type="submission" date="2023-05" db="EMBL/GenBank/DDBJ databases">
        <authorList>
            <person name="Stuckert A."/>
        </authorList>
    </citation>
    <scope>NUCLEOTIDE SEQUENCE</scope>
</reference>
<accession>A0ABN9GAF4</accession>
<feature type="non-terminal residue" evidence="1">
    <location>
        <position position="64"/>
    </location>
</feature>
<sequence length="64" mass="7236">MVLVGKNFHFFLGFSYWGTASKCRAVNGWSRWRQRRAGGWNRGGNSCYSGLFYRVKGRIGAVGT</sequence>
<organism evidence="1 2">
    <name type="scientific">Staurois parvus</name>
    <dbReference type="NCBI Taxonomy" id="386267"/>
    <lineage>
        <taxon>Eukaryota</taxon>
        <taxon>Metazoa</taxon>
        <taxon>Chordata</taxon>
        <taxon>Craniata</taxon>
        <taxon>Vertebrata</taxon>
        <taxon>Euteleostomi</taxon>
        <taxon>Amphibia</taxon>
        <taxon>Batrachia</taxon>
        <taxon>Anura</taxon>
        <taxon>Neobatrachia</taxon>
        <taxon>Ranoidea</taxon>
        <taxon>Ranidae</taxon>
        <taxon>Staurois</taxon>
    </lineage>
</organism>
<proteinExistence type="predicted"/>